<dbReference type="Gene3D" id="1.20.200.10">
    <property type="entry name" value="Fumarase/aspartase (Central domain)"/>
    <property type="match status" value="1"/>
</dbReference>
<comment type="similarity">
    <text evidence="3 13">Belongs to the lyase 1 family. Adenylosuccinate lyase subfamily.</text>
</comment>
<dbReference type="InterPro" id="IPR004769">
    <property type="entry name" value="Pur_lyase"/>
</dbReference>
<dbReference type="Pfam" id="PF08328">
    <property type="entry name" value="ASL_C"/>
    <property type="match status" value="1"/>
</dbReference>
<evidence type="ECO:0000256" key="7">
    <source>
        <dbReference type="ARBA" id="ARBA00023239"/>
    </source>
</evidence>
<dbReference type="InterPro" id="IPR013539">
    <property type="entry name" value="PurB_C"/>
</dbReference>
<dbReference type="InterPro" id="IPR000362">
    <property type="entry name" value="Fumarate_lyase_fam"/>
</dbReference>
<comment type="pathway">
    <text evidence="1 13">Purine metabolism; IMP biosynthesis via de novo pathway; 5-amino-1-(5-phospho-D-ribosyl)imidazole-4-carboxamide from 5-amino-1-(5-phospho-D-ribosyl)imidazole-4-carboxylate: step 2/2.</text>
</comment>
<feature type="domain" description="Fumarate lyase N-terminal" evidence="14">
    <location>
        <begin position="14"/>
        <end position="311"/>
    </location>
</feature>
<evidence type="ECO:0000256" key="8">
    <source>
        <dbReference type="ARBA" id="ARBA00024477"/>
    </source>
</evidence>
<evidence type="ECO:0000256" key="2">
    <source>
        <dbReference type="ARBA" id="ARBA00004734"/>
    </source>
</evidence>
<dbReference type="GO" id="GO:0016829">
    <property type="term" value="F:lyase activity"/>
    <property type="evidence" value="ECO:0007669"/>
    <property type="project" value="UniProtKB-KW"/>
</dbReference>
<comment type="pathway">
    <text evidence="2 13">Purine metabolism; AMP biosynthesis via de novo pathway; AMP from IMP: step 2/2.</text>
</comment>
<dbReference type="PANTHER" id="PTHR43411:SF1">
    <property type="entry name" value="ADENYLOSUCCINATE LYASE"/>
    <property type="match status" value="1"/>
</dbReference>
<evidence type="ECO:0000256" key="4">
    <source>
        <dbReference type="ARBA" id="ARBA00012339"/>
    </source>
</evidence>
<organism evidence="16 17">
    <name type="scientific">Aquimarina celericrescens</name>
    <dbReference type="NCBI Taxonomy" id="1964542"/>
    <lineage>
        <taxon>Bacteria</taxon>
        <taxon>Pseudomonadati</taxon>
        <taxon>Bacteroidota</taxon>
        <taxon>Flavobacteriia</taxon>
        <taxon>Flavobacteriales</taxon>
        <taxon>Flavobacteriaceae</taxon>
        <taxon>Aquimarina</taxon>
    </lineage>
</organism>
<dbReference type="PANTHER" id="PTHR43411">
    <property type="entry name" value="ADENYLOSUCCINATE LYASE"/>
    <property type="match status" value="1"/>
</dbReference>
<evidence type="ECO:0000256" key="6">
    <source>
        <dbReference type="ARBA" id="ARBA00022755"/>
    </source>
</evidence>
<dbReference type="NCBIfam" id="TIGR00928">
    <property type="entry name" value="purB"/>
    <property type="match status" value="1"/>
</dbReference>
<name>A0ABW5B219_9FLAO</name>
<dbReference type="EC" id="4.3.2.2" evidence="4 12"/>
<comment type="catalytic activity">
    <reaction evidence="8">
        <text>(2S)-2-[5-amino-1-(5-phospho-beta-D-ribosyl)imidazole-4-carboxamido]succinate = 5-amino-1-(5-phospho-beta-D-ribosyl)imidazole-4-carboxamide + fumarate</text>
        <dbReference type="Rhea" id="RHEA:23920"/>
        <dbReference type="ChEBI" id="CHEBI:29806"/>
        <dbReference type="ChEBI" id="CHEBI:58443"/>
        <dbReference type="ChEBI" id="CHEBI:58475"/>
        <dbReference type="EC" id="4.3.2.2"/>
    </reaction>
    <physiologicalReaction direction="left-to-right" evidence="8">
        <dbReference type="Rhea" id="RHEA:23921"/>
    </physiologicalReaction>
</comment>
<dbReference type="PRINTS" id="PR00149">
    <property type="entry name" value="FUMRATELYASE"/>
</dbReference>
<dbReference type="Gene3D" id="1.10.275.10">
    <property type="entry name" value="Fumarase/aspartase (N-terminal domain)"/>
    <property type="match status" value="1"/>
</dbReference>
<evidence type="ECO:0000313" key="17">
    <source>
        <dbReference type="Proteomes" id="UP001597344"/>
    </source>
</evidence>
<evidence type="ECO:0000256" key="11">
    <source>
        <dbReference type="ARBA" id="ARBA00049115"/>
    </source>
</evidence>
<keyword evidence="6 13" id="KW-0658">Purine biosynthesis</keyword>
<dbReference type="Proteomes" id="UP001597344">
    <property type="component" value="Unassembled WGS sequence"/>
</dbReference>
<dbReference type="EMBL" id="JBHUHY010000016">
    <property type="protein sequence ID" value="MFD2188179.1"/>
    <property type="molecule type" value="Genomic_DNA"/>
</dbReference>
<evidence type="ECO:0000313" key="16">
    <source>
        <dbReference type="EMBL" id="MFD2188179.1"/>
    </source>
</evidence>
<dbReference type="Gene3D" id="1.10.40.30">
    <property type="entry name" value="Fumarase/aspartase (C-terminal domain)"/>
    <property type="match status" value="1"/>
</dbReference>
<reference evidence="17" key="1">
    <citation type="journal article" date="2019" name="Int. J. Syst. Evol. Microbiol.">
        <title>The Global Catalogue of Microorganisms (GCM) 10K type strain sequencing project: providing services to taxonomists for standard genome sequencing and annotation.</title>
        <authorList>
            <consortium name="The Broad Institute Genomics Platform"/>
            <consortium name="The Broad Institute Genome Sequencing Center for Infectious Disease"/>
            <person name="Wu L."/>
            <person name="Ma J."/>
        </authorList>
    </citation>
    <scope>NUCLEOTIDE SEQUENCE [LARGE SCALE GENOMIC DNA]</scope>
    <source>
        <strain evidence="17">DT92</strain>
    </source>
</reference>
<comment type="catalytic activity">
    <reaction evidence="11">
        <text>N(6)-(1,2-dicarboxyethyl)-AMP = fumarate + AMP</text>
        <dbReference type="Rhea" id="RHEA:16853"/>
        <dbReference type="ChEBI" id="CHEBI:29806"/>
        <dbReference type="ChEBI" id="CHEBI:57567"/>
        <dbReference type="ChEBI" id="CHEBI:456215"/>
        <dbReference type="EC" id="4.3.2.2"/>
    </reaction>
    <physiologicalReaction direction="left-to-right" evidence="11">
        <dbReference type="Rhea" id="RHEA:16854"/>
    </physiologicalReaction>
</comment>
<evidence type="ECO:0000259" key="14">
    <source>
        <dbReference type="Pfam" id="PF00206"/>
    </source>
</evidence>
<evidence type="ECO:0000256" key="9">
    <source>
        <dbReference type="ARBA" id="ARBA00025012"/>
    </source>
</evidence>
<dbReference type="RefSeq" id="WP_378321198.1">
    <property type="nucleotide sequence ID" value="NZ_JBHUHY010000016.1"/>
</dbReference>
<comment type="function">
    <text evidence="9">Catalyzes two reactions in de novo purine nucleotide biosynthesis. Catalyzes the breakdown of 5-aminoimidazole- (N-succinylocarboxamide) ribotide (SAICAR or 2-[5-amino-1-(5-phospho-beta-D-ribosyl)imidazole-4-carboxamido]succinate) to 5-aminoimidazole-4-carboxamide ribotide (AICAR or 5-amino-1-(5-phospho-beta-D-ribosyl)imidazole-4-carboxamide) and fumarate, and of adenylosuccinate (ADS or N(6)-(1,2-dicarboxyethyl)-AMP) to adenosine monophosphate (AMP) and fumarate.</text>
</comment>
<dbReference type="InterPro" id="IPR008948">
    <property type="entry name" value="L-Aspartase-like"/>
</dbReference>
<dbReference type="Pfam" id="PF00206">
    <property type="entry name" value="Lyase_1"/>
    <property type="match status" value="1"/>
</dbReference>
<dbReference type="PROSITE" id="PS00163">
    <property type="entry name" value="FUMARATE_LYASES"/>
    <property type="match status" value="1"/>
</dbReference>
<dbReference type="InterPro" id="IPR022761">
    <property type="entry name" value="Fumarate_lyase_N"/>
</dbReference>
<dbReference type="InterPro" id="IPR020557">
    <property type="entry name" value="Fumarate_lyase_CS"/>
</dbReference>
<sequence length="447" mass="50637">MSLFPLKAISPIDGRYASKTQSLSLYFSEEALIKYRVLVEIEYFIALCEIPLPQLQNVDPSLFDKLRKIYTDFSSEDALAIKDIEKVTNHDVKAVEYFIKEKFDQLGLQEYKEFIHFGLTSQDINNTAIPLSIKEAISDVYIPHYTELLEKLKSLVKDWAEVSMLARTHGQPASPTRLGKEFQVYVIRLEAQFDQLKDIPSAAKFGGATGNYNAHQVAYPNIDWKAFGTHFVQSILGLHHSFPTTQIEHYDHMAALFDGLKRINTILLDLDRDVWTYVSMDYFKQKIKKGEVGSSAMPHKVNPIDFENSEGNLGIANALFEHLSAKLPVSRLQRDLTDSTVLRNIGVPFGHTLIAFQATLKGLNKLLLNEDKFAEDLENNWAVVAEAIQTILRREGYPNPYEALKGLTRTNSTINQKSIANFIETLEISEAIKTELKQITPSNYTGI</sequence>
<dbReference type="InterPro" id="IPR047136">
    <property type="entry name" value="PurB_bact"/>
</dbReference>
<feature type="domain" description="Adenylosuccinate lyase PurB C-terminal" evidence="15">
    <location>
        <begin position="330"/>
        <end position="445"/>
    </location>
</feature>
<keyword evidence="7 13" id="KW-0456">Lyase</keyword>
<gene>
    <name evidence="16" type="primary">purB</name>
    <name evidence="16" type="ORF">ACFSJT_15355</name>
</gene>
<comment type="caution">
    <text evidence="16">The sequence shown here is derived from an EMBL/GenBank/DDBJ whole genome shotgun (WGS) entry which is preliminary data.</text>
</comment>
<evidence type="ECO:0000256" key="10">
    <source>
        <dbReference type="ARBA" id="ARBA00030717"/>
    </source>
</evidence>
<protein>
    <recommendedName>
        <fullName evidence="5 12">Adenylosuccinate lyase</fullName>
        <shortName evidence="13">ASL</shortName>
        <ecNumber evidence="4 12">4.3.2.2</ecNumber>
    </recommendedName>
    <alternativeName>
        <fullName evidence="10 13">Adenylosuccinase</fullName>
    </alternativeName>
</protein>
<dbReference type="NCBIfam" id="NF006764">
    <property type="entry name" value="PRK09285.1"/>
    <property type="match status" value="1"/>
</dbReference>
<evidence type="ECO:0000256" key="1">
    <source>
        <dbReference type="ARBA" id="ARBA00004706"/>
    </source>
</evidence>
<evidence type="ECO:0000256" key="5">
    <source>
        <dbReference type="ARBA" id="ARBA00017058"/>
    </source>
</evidence>
<evidence type="ECO:0000256" key="13">
    <source>
        <dbReference type="RuleBase" id="RU361172"/>
    </source>
</evidence>
<dbReference type="InterPro" id="IPR024083">
    <property type="entry name" value="Fumarase/histidase_N"/>
</dbReference>
<accession>A0ABW5B219</accession>
<proteinExistence type="inferred from homology"/>
<evidence type="ECO:0000256" key="3">
    <source>
        <dbReference type="ARBA" id="ARBA00008273"/>
    </source>
</evidence>
<dbReference type="CDD" id="cd01598">
    <property type="entry name" value="PurB"/>
    <property type="match status" value="1"/>
</dbReference>
<evidence type="ECO:0000259" key="15">
    <source>
        <dbReference type="Pfam" id="PF08328"/>
    </source>
</evidence>
<evidence type="ECO:0000256" key="12">
    <source>
        <dbReference type="NCBIfam" id="TIGR00928"/>
    </source>
</evidence>
<dbReference type="SUPFAM" id="SSF48557">
    <property type="entry name" value="L-aspartase-like"/>
    <property type="match status" value="1"/>
</dbReference>
<keyword evidence="17" id="KW-1185">Reference proteome</keyword>